<evidence type="ECO:0000259" key="1">
    <source>
        <dbReference type="PROSITE" id="PS51118"/>
    </source>
</evidence>
<accession>A0A4Y9KZN9</accession>
<comment type="caution">
    <text evidence="2">The sequence shown here is derived from an EMBL/GenBank/DDBJ whole genome shotgun (WGS) entry which is preliminary data.</text>
</comment>
<proteinExistence type="predicted"/>
<dbReference type="PROSITE" id="PS51118">
    <property type="entry name" value="HTH_HXLR"/>
    <property type="match status" value="1"/>
</dbReference>
<dbReference type="RefSeq" id="WP_135179561.1">
    <property type="nucleotide sequence ID" value="NZ_SPQT01000063.1"/>
</dbReference>
<reference evidence="2 3" key="1">
    <citation type="submission" date="2019-03" db="EMBL/GenBank/DDBJ databases">
        <title>Bradyrhizobium diversity isolated from nodules of Chamaecrista fasciculata.</title>
        <authorList>
            <person name="Klepa M.S."/>
            <person name="Urquiaga M.O."/>
            <person name="Hungria M."/>
            <person name="Delamuta J.R."/>
        </authorList>
    </citation>
    <scope>NUCLEOTIDE SEQUENCE [LARGE SCALE GENOMIC DNA]</scope>
    <source>
        <strain evidence="2 3">CNPSo 3448</strain>
    </source>
</reference>
<dbReference type="Proteomes" id="UP000297966">
    <property type="component" value="Unassembled WGS sequence"/>
</dbReference>
<gene>
    <name evidence="2" type="ORF">E4K65_45060</name>
</gene>
<evidence type="ECO:0000313" key="3">
    <source>
        <dbReference type="Proteomes" id="UP000297966"/>
    </source>
</evidence>
<dbReference type="EMBL" id="SPQT01000063">
    <property type="protein sequence ID" value="TFV36575.1"/>
    <property type="molecule type" value="Genomic_DNA"/>
</dbReference>
<name>A0A4Y9KZN9_9BRAD</name>
<dbReference type="AlphaFoldDB" id="A0A4Y9KZN9"/>
<dbReference type="Pfam" id="PF01638">
    <property type="entry name" value="HxlR"/>
    <property type="match status" value="1"/>
</dbReference>
<keyword evidence="3" id="KW-1185">Reference proteome</keyword>
<evidence type="ECO:0000313" key="2">
    <source>
        <dbReference type="EMBL" id="TFV36575.1"/>
    </source>
</evidence>
<dbReference type="InterPro" id="IPR002577">
    <property type="entry name" value="HTH_HxlR"/>
</dbReference>
<dbReference type="InterPro" id="IPR036388">
    <property type="entry name" value="WH-like_DNA-bd_sf"/>
</dbReference>
<sequence>MPPRVEYRLSEEGETLRPLVGMLLQCGKGRLERQRAKQVANARRRAALPK</sequence>
<protein>
    <recommendedName>
        <fullName evidence="1">HTH hxlR-type domain-containing protein</fullName>
    </recommendedName>
</protein>
<feature type="domain" description="HTH hxlR-type" evidence="1">
    <location>
        <begin position="1"/>
        <end position="35"/>
    </location>
</feature>
<dbReference type="Gene3D" id="1.10.10.10">
    <property type="entry name" value="Winged helix-like DNA-binding domain superfamily/Winged helix DNA-binding domain"/>
    <property type="match status" value="1"/>
</dbReference>
<organism evidence="2 3">
    <name type="scientific">Bradyrhizobium niftali</name>
    <dbReference type="NCBI Taxonomy" id="2560055"/>
    <lineage>
        <taxon>Bacteria</taxon>
        <taxon>Pseudomonadati</taxon>
        <taxon>Pseudomonadota</taxon>
        <taxon>Alphaproteobacteria</taxon>
        <taxon>Hyphomicrobiales</taxon>
        <taxon>Nitrobacteraceae</taxon>
        <taxon>Bradyrhizobium</taxon>
    </lineage>
</organism>